<keyword evidence="3" id="KW-0689">Ribosomal protein</keyword>
<name>A0A9W8YQL8_9PEZI</name>
<feature type="coiled-coil region" evidence="7">
    <location>
        <begin position="193"/>
        <end position="222"/>
    </location>
</feature>
<dbReference type="GO" id="GO:0006412">
    <property type="term" value="P:translation"/>
    <property type="evidence" value="ECO:0007669"/>
    <property type="project" value="InterPro"/>
</dbReference>
<evidence type="ECO:0000256" key="1">
    <source>
        <dbReference type="ARBA" id="ARBA00004173"/>
    </source>
</evidence>
<dbReference type="Proteomes" id="UP001140453">
    <property type="component" value="Unassembled WGS sequence"/>
</dbReference>
<evidence type="ECO:0000313" key="9">
    <source>
        <dbReference type="EMBL" id="KAJ4388886.1"/>
    </source>
</evidence>
<feature type="compositionally biased region" description="Low complexity" evidence="8">
    <location>
        <begin position="414"/>
        <end position="430"/>
    </location>
</feature>
<dbReference type="PANTHER" id="PTHR15893">
    <property type="entry name" value="RIBOSOMAL PROTEIN L27"/>
    <property type="match status" value="1"/>
</dbReference>
<keyword evidence="5" id="KW-0687">Ribonucleoprotein</keyword>
<feature type="region of interest" description="Disordered" evidence="8">
    <location>
        <begin position="368"/>
        <end position="467"/>
    </location>
</feature>
<dbReference type="PRINTS" id="PR00063">
    <property type="entry name" value="RIBOSOMALL27"/>
</dbReference>
<dbReference type="InterPro" id="IPR001684">
    <property type="entry name" value="Ribosomal_bL27"/>
</dbReference>
<keyword evidence="7" id="KW-0175">Coiled coil</keyword>
<dbReference type="GO" id="GO:0005762">
    <property type="term" value="C:mitochondrial large ribosomal subunit"/>
    <property type="evidence" value="ECO:0007669"/>
    <property type="project" value="TreeGrafter"/>
</dbReference>
<comment type="similarity">
    <text evidence="2">Belongs to the bacterial ribosomal protein bL27 family.</text>
</comment>
<dbReference type="AlphaFoldDB" id="A0A9W8YQL8"/>
<dbReference type="GO" id="GO:0003735">
    <property type="term" value="F:structural constituent of ribosome"/>
    <property type="evidence" value="ECO:0007669"/>
    <property type="project" value="InterPro"/>
</dbReference>
<keyword evidence="10" id="KW-1185">Reference proteome</keyword>
<accession>A0A9W8YQL8</accession>
<evidence type="ECO:0000256" key="3">
    <source>
        <dbReference type="ARBA" id="ARBA00022980"/>
    </source>
</evidence>
<evidence type="ECO:0000256" key="2">
    <source>
        <dbReference type="ARBA" id="ARBA00010797"/>
    </source>
</evidence>
<dbReference type="FunFam" id="2.40.50.100:FF:000042">
    <property type="entry name" value="50S ribosomal protein L27"/>
    <property type="match status" value="1"/>
</dbReference>
<protein>
    <recommendedName>
        <fullName evidence="6">Large ribosomal subunit protein bL27m</fullName>
    </recommendedName>
</protein>
<proteinExistence type="inferred from homology"/>
<organism evidence="9 10">
    <name type="scientific">Gnomoniopsis smithogilvyi</name>
    <dbReference type="NCBI Taxonomy" id="1191159"/>
    <lineage>
        <taxon>Eukaryota</taxon>
        <taxon>Fungi</taxon>
        <taxon>Dikarya</taxon>
        <taxon>Ascomycota</taxon>
        <taxon>Pezizomycotina</taxon>
        <taxon>Sordariomycetes</taxon>
        <taxon>Sordariomycetidae</taxon>
        <taxon>Diaporthales</taxon>
        <taxon>Gnomoniaceae</taxon>
        <taxon>Gnomoniopsis</taxon>
    </lineage>
</organism>
<evidence type="ECO:0000256" key="4">
    <source>
        <dbReference type="ARBA" id="ARBA00023128"/>
    </source>
</evidence>
<dbReference type="EMBL" id="JAPEVB010000004">
    <property type="protein sequence ID" value="KAJ4388886.1"/>
    <property type="molecule type" value="Genomic_DNA"/>
</dbReference>
<feature type="compositionally biased region" description="Polar residues" evidence="8">
    <location>
        <begin position="272"/>
        <end position="281"/>
    </location>
</feature>
<feature type="region of interest" description="Disordered" evidence="8">
    <location>
        <begin position="272"/>
        <end position="292"/>
    </location>
</feature>
<dbReference type="OrthoDB" id="1867012at2759"/>
<dbReference type="Pfam" id="PF01016">
    <property type="entry name" value="Ribosomal_L27"/>
    <property type="match status" value="1"/>
</dbReference>
<reference evidence="9" key="1">
    <citation type="submission" date="2022-10" db="EMBL/GenBank/DDBJ databases">
        <title>Tapping the CABI collections for fungal endophytes: first genome assemblies for Collariella, Neodidymelliopsis, Ascochyta clinopodiicola, Didymella pomorum, Didymosphaeria variabile, Neocosmospora piperis and Neocucurbitaria cava.</title>
        <authorList>
            <person name="Hill R."/>
        </authorList>
    </citation>
    <scope>NUCLEOTIDE SEQUENCE</scope>
    <source>
        <strain evidence="9">IMI 355082</strain>
    </source>
</reference>
<dbReference type="PANTHER" id="PTHR15893:SF0">
    <property type="entry name" value="LARGE RIBOSOMAL SUBUNIT PROTEIN BL27M"/>
    <property type="match status" value="1"/>
</dbReference>
<feature type="compositionally biased region" description="Basic and acidic residues" evidence="8">
    <location>
        <begin position="368"/>
        <end position="413"/>
    </location>
</feature>
<evidence type="ECO:0000256" key="7">
    <source>
        <dbReference type="SAM" id="Coils"/>
    </source>
</evidence>
<keyword evidence="4" id="KW-0496">Mitochondrion</keyword>
<feature type="region of interest" description="Disordered" evidence="8">
    <location>
        <begin position="233"/>
        <end position="257"/>
    </location>
</feature>
<sequence length="467" mass="51581">MRLPQLQRPLQAACIHGGYRPVLASFALPIRPTIPTAQALRPAEGSGLVEGRRYASVKSQGAYRIPNKKTIAKKLGAKKSGDQFVIPGNIIFKQRGTIWHAGENAIRGRDHTIHAAATGYVKYYRDPAVHPNRQFIGVAFNKEDTLPYPKKEPRRRKLGLVAHVRKVRESTRPEISDSGIPNKVLRKAGLWNIEALERRLWNADKRREMREAEEQRARDAKAALVGLPATEVAATTSSETASIGKASGSTSPDDFAVAAGKTSVPTRLTIKSTTKESTTPAPKTPFQRERTRPVTPGEFLQKSWQERRNTKVLLLNPRSYAYAESNAAIGRLSSKTMYRAPWEIGGRKSRFRARRRRAVAKMEKFKADKELVRREKEKERLAEEKKKLAKLEKQRARGAKRTTEAPKAAEDAGAKAAKTTVAQEAAAPSAEAKDSGKPAVKAAEKPVAAKESQKPAETKEGNKPAES</sequence>
<evidence type="ECO:0000256" key="8">
    <source>
        <dbReference type="SAM" id="MobiDB-lite"/>
    </source>
</evidence>
<comment type="subcellular location">
    <subcellularLocation>
        <location evidence="1">Mitochondrion</location>
    </subcellularLocation>
</comment>
<feature type="compositionally biased region" description="Basic and acidic residues" evidence="8">
    <location>
        <begin position="431"/>
        <end position="467"/>
    </location>
</feature>
<feature type="compositionally biased region" description="Low complexity" evidence="8">
    <location>
        <begin position="233"/>
        <end position="242"/>
    </location>
</feature>
<comment type="caution">
    <text evidence="9">The sequence shown here is derived from an EMBL/GenBank/DDBJ whole genome shotgun (WGS) entry which is preliminary data.</text>
</comment>
<dbReference type="SUPFAM" id="SSF110324">
    <property type="entry name" value="Ribosomal L27 protein-like"/>
    <property type="match status" value="1"/>
</dbReference>
<gene>
    <name evidence="9" type="ORF">N0V93_006347</name>
</gene>
<dbReference type="Gene3D" id="2.40.50.100">
    <property type="match status" value="1"/>
</dbReference>
<evidence type="ECO:0000313" key="10">
    <source>
        <dbReference type="Proteomes" id="UP001140453"/>
    </source>
</evidence>
<evidence type="ECO:0000256" key="6">
    <source>
        <dbReference type="ARBA" id="ARBA00035267"/>
    </source>
</evidence>
<evidence type="ECO:0000256" key="5">
    <source>
        <dbReference type="ARBA" id="ARBA00023274"/>
    </source>
</evidence>